<dbReference type="EC" id="2.1.1.-" evidence="4"/>
<evidence type="ECO:0000256" key="3">
    <source>
        <dbReference type="ARBA" id="ARBA00022679"/>
    </source>
</evidence>
<evidence type="ECO:0000256" key="2">
    <source>
        <dbReference type="ARBA" id="ARBA00022603"/>
    </source>
</evidence>
<evidence type="ECO:0000256" key="1">
    <source>
        <dbReference type="ARBA" id="ARBA00006594"/>
    </source>
</evidence>
<gene>
    <name evidence="6" type="ORF">ENM28_01250</name>
</gene>
<dbReference type="SUPFAM" id="SSF53335">
    <property type="entry name" value="S-adenosyl-L-methionine-dependent methyltransferases"/>
    <property type="match status" value="1"/>
</dbReference>
<name>A0A7C5VET9_9DEIN</name>
<dbReference type="EMBL" id="DRXE01000043">
    <property type="protein sequence ID" value="HHM67348.1"/>
    <property type="molecule type" value="Genomic_DNA"/>
</dbReference>
<evidence type="ECO:0000259" key="5">
    <source>
        <dbReference type="Pfam" id="PF01555"/>
    </source>
</evidence>
<dbReference type="Gene3D" id="3.40.50.150">
    <property type="entry name" value="Vaccinia Virus protein VP39"/>
    <property type="match status" value="1"/>
</dbReference>
<feature type="domain" description="DNA methylase N-4/N-6" evidence="5">
    <location>
        <begin position="18"/>
        <end position="231"/>
    </location>
</feature>
<dbReference type="InterPro" id="IPR001091">
    <property type="entry name" value="RM_Methyltransferase"/>
</dbReference>
<comment type="similarity">
    <text evidence="1 4">Belongs to the N(4)/N(6)-methyltransferase family.</text>
</comment>
<evidence type="ECO:0000313" key="6">
    <source>
        <dbReference type="EMBL" id="HHM67348.1"/>
    </source>
</evidence>
<dbReference type="InterPro" id="IPR002941">
    <property type="entry name" value="DNA_methylase_N4/N6"/>
</dbReference>
<comment type="caution">
    <text evidence="6">The sequence shown here is derived from an EMBL/GenBank/DDBJ whole genome shotgun (WGS) entry which is preliminary data.</text>
</comment>
<dbReference type="GO" id="GO:0008170">
    <property type="term" value="F:N-methyltransferase activity"/>
    <property type="evidence" value="ECO:0007669"/>
    <property type="project" value="InterPro"/>
</dbReference>
<dbReference type="PRINTS" id="PR00508">
    <property type="entry name" value="S21N4MTFRASE"/>
</dbReference>
<protein>
    <recommendedName>
        <fullName evidence="4">Methyltransferase</fullName>
        <ecNumber evidence="4">2.1.1.-</ecNumber>
    </recommendedName>
</protein>
<keyword evidence="2 6" id="KW-0489">Methyltransferase</keyword>
<accession>A0A7C5VET9</accession>
<dbReference type="GO" id="GO:0032259">
    <property type="term" value="P:methylation"/>
    <property type="evidence" value="ECO:0007669"/>
    <property type="project" value="UniProtKB-KW"/>
</dbReference>
<evidence type="ECO:0000256" key="4">
    <source>
        <dbReference type="RuleBase" id="RU362026"/>
    </source>
</evidence>
<dbReference type="Pfam" id="PF01555">
    <property type="entry name" value="N6_N4_Mtase"/>
    <property type="match status" value="1"/>
</dbReference>
<reference evidence="6" key="1">
    <citation type="journal article" date="2020" name="mSystems">
        <title>Genome- and Community-Level Interaction Insights into Carbon Utilization and Element Cycling Functions of Hydrothermarchaeota in Hydrothermal Sediment.</title>
        <authorList>
            <person name="Zhou Z."/>
            <person name="Liu Y."/>
            <person name="Xu W."/>
            <person name="Pan J."/>
            <person name="Luo Z.H."/>
            <person name="Li M."/>
        </authorList>
    </citation>
    <scope>NUCLEOTIDE SEQUENCE [LARGE SCALE GENOMIC DNA]</scope>
    <source>
        <strain evidence="6">SpSt-1071</strain>
    </source>
</reference>
<dbReference type="GO" id="GO:0003677">
    <property type="term" value="F:DNA binding"/>
    <property type="evidence" value="ECO:0007669"/>
    <property type="project" value="InterPro"/>
</dbReference>
<organism evidence="6">
    <name type="scientific">Thermus caliditerrae</name>
    <dbReference type="NCBI Taxonomy" id="1330700"/>
    <lineage>
        <taxon>Bacteria</taxon>
        <taxon>Thermotogati</taxon>
        <taxon>Deinococcota</taxon>
        <taxon>Deinococci</taxon>
        <taxon>Thermales</taxon>
        <taxon>Thermaceae</taxon>
        <taxon>Thermus</taxon>
    </lineage>
</organism>
<dbReference type="AlphaFoldDB" id="A0A7C5VET9"/>
<dbReference type="PROSITE" id="PS00092">
    <property type="entry name" value="N6_MTASE"/>
    <property type="match status" value="1"/>
</dbReference>
<dbReference type="InterPro" id="IPR029063">
    <property type="entry name" value="SAM-dependent_MTases_sf"/>
</dbReference>
<dbReference type="InterPro" id="IPR002052">
    <property type="entry name" value="DNA_methylase_N6_adenine_CS"/>
</dbReference>
<proteinExistence type="inferred from homology"/>
<sequence>MLAEDALALLESLEGEADLILTDPPYGTTRLPWDEEPPWEAFLSLAREALAPRGNLVLFASGRAVYRVMAALEALSWPWYELVWPKRRPTGFYDAGRRPLRAHEWVLVAPARWGESIYRPQKWFAGLSRGKVRRQSNGSHWKEAEPVPYEDDGTRYPLSVLPPFGLTPEEARLGHPTQKPLALGQYLVLTYSDPGGLVVDPFAGSGTFGEAALSLGRRFLGAEKDPRWREVARRRLSAVQGALL</sequence>
<keyword evidence="3 6" id="KW-0808">Transferase</keyword>